<dbReference type="AlphaFoldDB" id="A0A4R1QYV2"/>
<sequence length="102" mass="11565">MRNRPIRFETFLSKEEAQHLEHLQTVSGLSKSAIVRQLISGCSIKPRPAESYRELSRELSVIGNNLNQITRLANATGRLDDPQIQQVSAIMQQVWTVVHNTL</sequence>
<organism evidence="1 2">
    <name type="scientific">Allofournierella massiliensis</name>
    <dbReference type="NCBI Taxonomy" id="1650663"/>
    <lineage>
        <taxon>Bacteria</taxon>
        <taxon>Bacillati</taxon>
        <taxon>Bacillota</taxon>
        <taxon>Clostridia</taxon>
        <taxon>Eubacteriales</taxon>
        <taxon>Oscillospiraceae</taxon>
        <taxon>Allofournierella</taxon>
    </lineage>
</organism>
<gene>
    <name evidence="1" type="ORF">EDD77_10815</name>
</gene>
<comment type="caution">
    <text evidence="1">The sequence shown here is derived from an EMBL/GenBank/DDBJ whole genome shotgun (WGS) entry which is preliminary data.</text>
</comment>
<name>A0A4R1QYV2_9FIRM</name>
<dbReference type="Pfam" id="PF21983">
    <property type="entry name" value="NikA-like"/>
    <property type="match status" value="1"/>
</dbReference>
<dbReference type="InterPro" id="IPR053842">
    <property type="entry name" value="NikA-like"/>
</dbReference>
<dbReference type="RefSeq" id="WP_058963919.1">
    <property type="nucleotide sequence ID" value="NZ_CABKVM010000016.1"/>
</dbReference>
<dbReference type="OrthoDB" id="9796842at2"/>
<protein>
    <submittedName>
        <fullName evidence="1">Mobilization protein MobC</fullName>
    </submittedName>
</protein>
<proteinExistence type="predicted"/>
<evidence type="ECO:0000313" key="2">
    <source>
        <dbReference type="Proteomes" id="UP000295184"/>
    </source>
</evidence>
<reference evidence="1 2" key="1">
    <citation type="submission" date="2019-03" db="EMBL/GenBank/DDBJ databases">
        <title>Genomic Encyclopedia of Type Strains, Phase IV (KMG-IV): sequencing the most valuable type-strain genomes for metagenomic binning, comparative biology and taxonomic classification.</title>
        <authorList>
            <person name="Goeker M."/>
        </authorList>
    </citation>
    <scope>NUCLEOTIDE SEQUENCE [LARGE SCALE GENOMIC DNA]</scope>
    <source>
        <strain evidence="1 2">DSM 100451</strain>
    </source>
</reference>
<evidence type="ECO:0000313" key="1">
    <source>
        <dbReference type="EMBL" id="TCL58148.1"/>
    </source>
</evidence>
<accession>A0A4R1QYV2</accession>
<dbReference type="EMBL" id="SLUM01000008">
    <property type="protein sequence ID" value="TCL58148.1"/>
    <property type="molecule type" value="Genomic_DNA"/>
</dbReference>
<dbReference type="STRING" id="1650663.GCA_001486665_01477"/>
<dbReference type="Proteomes" id="UP000295184">
    <property type="component" value="Unassembled WGS sequence"/>
</dbReference>